<organism evidence="1 2">
    <name type="scientific">Rubripirellula reticaptiva</name>
    <dbReference type="NCBI Taxonomy" id="2528013"/>
    <lineage>
        <taxon>Bacteria</taxon>
        <taxon>Pseudomonadati</taxon>
        <taxon>Planctomycetota</taxon>
        <taxon>Planctomycetia</taxon>
        <taxon>Pirellulales</taxon>
        <taxon>Pirellulaceae</taxon>
        <taxon>Rubripirellula</taxon>
    </lineage>
</organism>
<name>A0A5C6F4I3_9BACT</name>
<dbReference type="AlphaFoldDB" id="A0A5C6F4I3"/>
<keyword evidence="2" id="KW-1185">Reference proteome</keyword>
<evidence type="ECO:0000313" key="1">
    <source>
        <dbReference type="EMBL" id="TWU56012.1"/>
    </source>
</evidence>
<evidence type="ECO:0000313" key="2">
    <source>
        <dbReference type="Proteomes" id="UP000317977"/>
    </source>
</evidence>
<dbReference type="RefSeq" id="WP_146534090.1">
    <property type="nucleotide sequence ID" value="NZ_SJPX01000002.1"/>
</dbReference>
<accession>A0A5C6F4I3</accession>
<reference evidence="1 2" key="1">
    <citation type="submission" date="2019-02" db="EMBL/GenBank/DDBJ databases">
        <title>Deep-cultivation of Planctomycetes and their phenomic and genomic characterization uncovers novel biology.</title>
        <authorList>
            <person name="Wiegand S."/>
            <person name="Jogler M."/>
            <person name="Boedeker C."/>
            <person name="Pinto D."/>
            <person name="Vollmers J."/>
            <person name="Rivas-Marin E."/>
            <person name="Kohn T."/>
            <person name="Peeters S.H."/>
            <person name="Heuer A."/>
            <person name="Rast P."/>
            <person name="Oberbeckmann S."/>
            <person name="Bunk B."/>
            <person name="Jeske O."/>
            <person name="Meyerdierks A."/>
            <person name="Storesund J.E."/>
            <person name="Kallscheuer N."/>
            <person name="Luecker S."/>
            <person name="Lage O.M."/>
            <person name="Pohl T."/>
            <person name="Merkel B.J."/>
            <person name="Hornburger P."/>
            <person name="Mueller R.-W."/>
            <person name="Bruemmer F."/>
            <person name="Labrenz M."/>
            <person name="Spormann A.M."/>
            <person name="Op Den Camp H."/>
            <person name="Overmann J."/>
            <person name="Amann R."/>
            <person name="Jetten M.S.M."/>
            <person name="Mascher T."/>
            <person name="Medema M.H."/>
            <person name="Devos D.P."/>
            <person name="Kaster A.-K."/>
            <person name="Ovreas L."/>
            <person name="Rohde M."/>
            <person name="Galperin M.Y."/>
            <person name="Jogler C."/>
        </authorList>
    </citation>
    <scope>NUCLEOTIDE SEQUENCE [LARGE SCALE GENOMIC DNA]</scope>
    <source>
        <strain evidence="1 2">Poly59</strain>
    </source>
</reference>
<comment type="caution">
    <text evidence="1">The sequence shown here is derived from an EMBL/GenBank/DDBJ whole genome shotgun (WGS) entry which is preliminary data.</text>
</comment>
<proteinExistence type="predicted"/>
<dbReference type="Proteomes" id="UP000317977">
    <property type="component" value="Unassembled WGS sequence"/>
</dbReference>
<sequence length="238" mass="27199">MARRKPTQHNRAVRGKTMDRDLEILDHVRVYGLTTRDVLHRLFFDDSQLNAVTKVTTRLIRNGLLERHKIDHESVYYSYGPAACDYFGYSRNRTGGFGSQALPTRLAILEYCSAEPQIREKLTRGKIDKTQPKLLAKKVDAKNYFLEVDPELGTKRLGLIVVCLGGPVDHAARKCKAEIDKRLEVPAFQQLIENRLFFIVMLTPSQAKADTLAASIKRRQFPVSVRVEPSRWLETFAI</sequence>
<dbReference type="EMBL" id="SJPX01000002">
    <property type="protein sequence ID" value="TWU56012.1"/>
    <property type="molecule type" value="Genomic_DNA"/>
</dbReference>
<gene>
    <name evidence="1" type="ORF">Poly59_23150</name>
</gene>
<dbReference type="OrthoDB" id="276707at2"/>
<evidence type="ECO:0008006" key="3">
    <source>
        <dbReference type="Google" id="ProtNLM"/>
    </source>
</evidence>
<protein>
    <recommendedName>
        <fullName evidence="3">Replication-relaxation</fullName>
    </recommendedName>
</protein>